<dbReference type="GO" id="GO:0008168">
    <property type="term" value="F:methyltransferase activity"/>
    <property type="evidence" value="ECO:0007669"/>
    <property type="project" value="UniProtKB-KW"/>
</dbReference>
<dbReference type="PANTHER" id="PTHR44942">
    <property type="entry name" value="METHYLTRANSF_11 DOMAIN-CONTAINING PROTEIN"/>
    <property type="match status" value="1"/>
</dbReference>
<dbReference type="GO" id="GO:0032259">
    <property type="term" value="P:methylation"/>
    <property type="evidence" value="ECO:0007669"/>
    <property type="project" value="UniProtKB-KW"/>
</dbReference>
<dbReference type="EMBL" id="BLXT01001278">
    <property type="protein sequence ID" value="GFN84082.1"/>
    <property type="molecule type" value="Genomic_DNA"/>
</dbReference>
<dbReference type="SUPFAM" id="SSF53335">
    <property type="entry name" value="S-adenosyl-L-methionine-dependent methyltransferases"/>
    <property type="match status" value="1"/>
</dbReference>
<dbReference type="InterPro" id="IPR051052">
    <property type="entry name" value="Diverse_substrate_MTase"/>
</dbReference>
<evidence type="ECO:0000256" key="1">
    <source>
        <dbReference type="ARBA" id="ARBA00022603"/>
    </source>
</evidence>
<accession>A0AAV3YP93</accession>
<dbReference type="AlphaFoldDB" id="A0AAV3YP93"/>
<keyword evidence="2" id="KW-0808">Transferase</keyword>
<organism evidence="3 4">
    <name type="scientific">Plakobranchus ocellatus</name>
    <dbReference type="NCBI Taxonomy" id="259542"/>
    <lineage>
        <taxon>Eukaryota</taxon>
        <taxon>Metazoa</taxon>
        <taxon>Spiralia</taxon>
        <taxon>Lophotrochozoa</taxon>
        <taxon>Mollusca</taxon>
        <taxon>Gastropoda</taxon>
        <taxon>Heterobranchia</taxon>
        <taxon>Euthyneura</taxon>
        <taxon>Panpulmonata</taxon>
        <taxon>Sacoglossa</taxon>
        <taxon>Placobranchoidea</taxon>
        <taxon>Plakobranchidae</taxon>
        <taxon>Plakobranchus</taxon>
    </lineage>
</organism>
<dbReference type="Proteomes" id="UP000735302">
    <property type="component" value="Unassembled WGS sequence"/>
</dbReference>
<dbReference type="InterPro" id="IPR029063">
    <property type="entry name" value="SAM-dependent_MTases_sf"/>
</dbReference>
<evidence type="ECO:0000313" key="4">
    <source>
        <dbReference type="Proteomes" id="UP000735302"/>
    </source>
</evidence>
<reference evidence="3 4" key="1">
    <citation type="journal article" date="2021" name="Elife">
        <title>Chloroplast acquisition without the gene transfer in kleptoplastic sea slugs, Plakobranchus ocellatus.</title>
        <authorList>
            <person name="Maeda T."/>
            <person name="Takahashi S."/>
            <person name="Yoshida T."/>
            <person name="Shimamura S."/>
            <person name="Takaki Y."/>
            <person name="Nagai Y."/>
            <person name="Toyoda A."/>
            <person name="Suzuki Y."/>
            <person name="Arimoto A."/>
            <person name="Ishii H."/>
            <person name="Satoh N."/>
            <person name="Nishiyama T."/>
            <person name="Hasebe M."/>
            <person name="Maruyama T."/>
            <person name="Minagawa J."/>
            <person name="Obokata J."/>
            <person name="Shigenobu S."/>
        </authorList>
    </citation>
    <scope>NUCLEOTIDE SEQUENCE [LARGE SCALE GENOMIC DNA]</scope>
</reference>
<keyword evidence="1" id="KW-0489">Methyltransferase</keyword>
<keyword evidence="4" id="KW-1185">Reference proteome</keyword>
<dbReference type="PANTHER" id="PTHR44942:SF4">
    <property type="entry name" value="METHYLTRANSFERASE TYPE 11 DOMAIN-CONTAINING PROTEIN"/>
    <property type="match status" value="1"/>
</dbReference>
<gene>
    <name evidence="3" type="ORF">PoB_001058800</name>
</gene>
<evidence type="ECO:0000256" key="2">
    <source>
        <dbReference type="ARBA" id="ARBA00022679"/>
    </source>
</evidence>
<sequence length="151" mass="17328">MEKSRTAEDFSDIGVARIFLDESISRAYAQHRHCYSEELFQIISDYCRENLPDLNLAIDVGCGPGNSTVGFTKHFKQVYDVAMGYCGLTLKEHTEKYPDLELPYPGWVKNEDVIIATEGTPEEYMELVNVRYRGMIYFGCKDESFIDTVEK</sequence>
<proteinExistence type="predicted"/>
<name>A0AAV3YP93_9GAST</name>
<dbReference type="Gene3D" id="3.40.50.150">
    <property type="entry name" value="Vaccinia Virus protein VP39"/>
    <property type="match status" value="1"/>
</dbReference>
<protein>
    <submittedName>
        <fullName evidence="3">Related to trans-aconitate 3-methyltransferase</fullName>
    </submittedName>
</protein>
<comment type="caution">
    <text evidence="3">The sequence shown here is derived from an EMBL/GenBank/DDBJ whole genome shotgun (WGS) entry which is preliminary data.</text>
</comment>
<evidence type="ECO:0000313" key="3">
    <source>
        <dbReference type="EMBL" id="GFN84082.1"/>
    </source>
</evidence>